<proteinExistence type="predicted"/>
<organism evidence="1">
    <name type="scientific">marine sediment metagenome</name>
    <dbReference type="NCBI Taxonomy" id="412755"/>
    <lineage>
        <taxon>unclassified sequences</taxon>
        <taxon>metagenomes</taxon>
        <taxon>ecological metagenomes</taxon>
    </lineage>
</organism>
<comment type="caution">
    <text evidence="1">The sequence shown here is derived from an EMBL/GenBank/DDBJ whole genome shotgun (WGS) entry which is preliminary data.</text>
</comment>
<evidence type="ECO:0000313" key="1">
    <source>
        <dbReference type="EMBL" id="GAI03828.1"/>
    </source>
</evidence>
<sequence length="64" mass="7819">MNKTDLELIRNHITAIWKIIKEDPSGDSFFTRTLETFSNQIVNELQRIVWREYEYKKQEKKEES</sequence>
<dbReference type="AlphaFoldDB" id="X1KB42"/>
<protein>
    <submittedName>
        <fullName evidence="1">Uncharacterized protein</fullName>
    </submittedName>
</protein>
<reference evidence="1" key="1">
    <citation type="journal article" date="2014" name="Front. Microbiol.">
        <title>High frequency of phylogenetically diverse reductive dehalogenase-homologous genes in deep subseafloor sedimentary metagenomes.</title>
        <authorList>
            <person name="Kawai M."/>
            <person name="Futagami T."/>
            <person name="Toyoda A."/>
            <person name="Takaki Y."/>
            <person name="Nishi S."/>
            <person name="Hori S."/>
            <person name="Arai W."/>
            <person name="Tsubouchi T."/>
            <person name="Morono Y."/>
            <person name="Uchiyama I."/>
            <person name="Ito T."/>
            <person name="Fujiyama A."/>
            <person name="Inagaki F."/>
            <person name="Takami H."/>
        </authorList>
    </citation>
    <scope>NUCLEOTIDE SEQUENCE</scope>
    <source>
        <strain evidence="1">Expedition CK06-06</strain>
    </source>
</reference>
<accession>X1KB42</accession>
<dbReference type="EMBL" id="BARV01012425">
    <property type="protein sequence ID" value="GAI03828.1"/>
    <property type="molecule type" value="Genomic_DNA"/>
</dbReference>
<gene>
    <name evidence="1" type="ORF">S06H3_23022</name>
</gene>
<name>X1KB42_9ZZZZ</name>